<dbReference type="CDD" id="cd10518">
    <property type="entry name" value="SET_SETD1-like"/>
    <property type="match status" value="1"/>
</dbReference>
<protein>
    <recommendedName>
        <fullName evidence="2">[histone H3]-lysine(4) N-trimethyltransferase</fullName>
        <ecNumber evidence="2">2.1.1.354</ecNumber>
    </recommendedName>
</protein>
<evidence type="ECO:0000256" key="7">
    <source>
        <dbReference type="ARBA" id="ARBA00023242"/>
    </source>
</evidence>
<dbReference type="Gene3D" id="2.170.270.10">
    <property type="entry name" value="SET domain"/>
    <property type="match status" value="1"/>
</dbReference>
<name>A0A086QB05_TOXGO</name>
<feature type="domain" description="SET" evidence="11">
    <location>
        <begin position="119"/>
        <end position="240"/>
    </location>
</feature>
<dbReference type="InterPro" id="IPR001214">
    <property type="entry name" value="SET_dom"/>
</dbReference>
<dbReference type="SMART" id="SM00317">
    <property type="entry name" value="SET"/>
    <property type="match status" value="1"/>
</dbReference>
<organism evidence="13 14">
    <name type="scientific">Toxoplasma gondii MAS</name>
    <dbReference type="NCBI Taxonomy" id="943118"/>
    <lineage>
        <taxon>Eukaryota</taxon>
        <taxon>Sar</taxon>
        <taxon>Alveolata</taxon>
        <taxon>Apicomplexa</taxon>
        <taxon>Conoidasida</taxon>
        <taxon>Coccidia</taxon>
        <taxon>Eucoccidiorida</taxon>
        <taxon>Eimeriorina</taxon>
        <taxon>Sarcocystidae</taxon>
        <taxon>Toxoplasma</taxon>
    </lineage>
</organism>
<dbReference type="Proteomes" id="UP000028821">
    <property type="component" value="Unassembled WGS sequence"/>
</dbReference>
<dbReference type="EMBL" id="AEXC02001857">
    <property type="protein sequence ID" value="KFH09787.1"/>
    <property type="molecule type" value="Genomic_DNA"/>
</dbReference>
<comment type="catalytic activity">
    <reaction evidence="9">
        <text>N(6)-methyl-L-lysyl(4)-[histone H3] + S-adenosyl-L-methionine = N(6),N(6)-dimethyl-L-lysyl(4)-[histone H3] + S-adenosyl-L-homocysteine + H(+)</text>
        <dbReference type="Rhea" id="RHEA:60268"/>
        <dbReference type="Rhea" id="RHEA-COMP:15540"/>
        <dbReference type="Rhea" id="RHEA-COMP:15543"/>
        <dbReference type="ChEBI" id="CHEBI:15378"/>
        <dbReference type="ChEBI" id="CHEBI:57856"/>
        <dbReference type="ChEBI" id="CHEBI:59789"/>
        <dbReference type="ChEBI" id="CHEBI:61929"/>
        <dbReference type="ChEBI" id="CHEBI:61976"/>
    </reaction>
</comment>
<dbReference type="PANTHER" id="PTHR45814:SF2">
    <property type="entry name" value="HISTONE-LYSINE N-METHYLTRANSFERASE SETD1"/>
    <property type="match status" value="1"/>
</dbReference>
<dbReference type="EC" id="2.1.1.354" evidence="2"/>
<evidence type="ECO:0000259" key="11">
    <source>
        <dbReference type="PROSITE" id="PS50280"/>
    </source>
</evidence>
<evidence type="ECO:0000256" key="1">
    <source>
        <dbReference type="ARBA" id="ARBA00004123"/>
    </source>
</evidence>
<gene>
    <name evidence="13" type="ORF">TGMAS_226810C</name>
</gene>
<dbReference type="PROSITE" id="PS50280">
    <property type="entry name" value="SET"/>
    <property type="match status" value="1"/>
</dbReference>
<keyword evidence="3 13" id="KW-0489">Methyltransferase</keyword>
<evidence type="ECO:0000256" key="4">
    <source>
        <dbReference type="ARBA" id="ARBA00022679"/>
    </source>
</evidence>
<keyword evidence="4 13" id="KW-0808">Transferase</keyword>
<evidence type="ECO:0000259" key="12">
    <source>
        <dbReference type="PROSITE" id="PS50868"/>
    </source>
</evidence>
<keyword evidence="5" id="KW-0949">S-adenosyl-L-methionine</keyword>
<sequence>MAGEPQLGVPRDLLTHPLDEDTKAENLDELMVCSFNRISEKTGEPLAHADSSALLASGVAPSLSSSGFASASSSPALPLFPASSSRSVSVLSRAKAKRQFDQLPPSMQYRYLQSVGVDDRLSVRSSTIHGQGLFANVPLAEGEPVIEYVGDMVRNCVSDLREALYEKQGGGGDGACYMFRLDDNFVVDATRAGNVSRFINHSCEPNCTCRILVCEAGQKHIVIIAKTAIRAGEEITYDYQFGIGNETDKLACLCGARSCLGRMN</sequence>
<dbReference type="AlphaFoldDB" id="A0A086QB05"/>
<keyword evidence="7" id="KW-0539">Nucleus</keyword>
<comment type="caution">
    <text evidence="13">The sequence shown here is derived from an EMBL/GenBank/DDBJ whole genome shotgun (WGS) entry which is preliminary data.</text>
</comment>
<comment type="catalytic activity">
    <reaction evidence="8">
        <text>L-lysyl(4)-[histone H3] + 3 S-adenosyl-L-methionine = N(6),N(6),N(6)-trimethyl-L-lysyl(4)-[histone H3] + 3 S-adenosyl-L-homocysteine + 3 H(+)</text>
        <dbReference type="Rhea" id="RHEA:60260"/>
        <dbReference type="Rhea" id="RHEA-COMP:15537"/>
        <dbReference type="Rhea" id="RHEA-COMP:15547"/>
        <dbReference type="ChEBI" id="CHEBI:15378"/>
        <dbReference type="ChEBI" id="CHEBI:29969"/>
        <dbReference type="ChEBI" id="CHEBI:57856"/>
        <dbReference type="ChEBI" id="CHEBI:59789"/>
        <dbReference type="ChEBI" id="CHEBI:61961"/>
        <dbReference type="EC" id="2.1.1.354"/>
    </reaction>
</comment>
<reference evidence="13 14" key="1">
    <citation type="submission" date="2014-04" db="EMBL/GenBank/DDBJ databases">
        <authorList>
            <person name="Sibley D."/>
            <person name="Venepally P."/>
            <person name="Karamycheva S."/>
            <person name="Hadjithomas M."/>
            <person name="Khan A."/>
            <person name="Brunk B."/>
            <person name="Roos D."/>
            <person name="Caler E."/>
            <person name="Lorenzi H."/>
        </authorList>
    </citation>
    <scope>NUCLEOTIDE SEQUENCE [LARGE SCALE GENOMIC DNA]</scope>
    <source>
        <strain evidence="13 14">MAS</strain>
    </source>
</reference>
<dbReference type="SUPFAM" id="SSF82199">
    <property type="entry name" value="SET domain"/>
    <property type="match status" value="1"/>
</dbReference>
<dbReference type="VEuPathDB" id="ToxoDB:TGMAS_226810C"/>
<comment type="catalytic activity">
    <reaction evidence="10">
        <text>N(6),N(6)-dimethyl-L-lysyl(4)-[histone H3] + S-adenosyl-L-methionine = N(6),N(6),N(6)-trimethyl-L-lysyl(4)-[histone H3] + S-adenosyl-L-homocysteine + H(+)</text>
        <dbReference type="Rhea" id="RHEA:60272"/>
        <dbReference type="Rhea" id="RHEA-COMP:15537"/>
        <dbReference type="Rhea" id="RHEA-COMP:15540"/>
        <dbReference type="ChEBI" id="CHEBI:15378"/>
        <dbReference type="ChEBI" id="CHEBI:57856"/>
        <dbReference type="ChEBI" id="CHEBI:59789"/>
        <dbReference type="ChEBI" id="CHEBI:61961"/>
        <dbReference type="ChEBI" id="CHEBI:61976"/>
    </reaction>
</comment>
<evidence type="ECO:0000256" key="5">
    <source>
        <dbReference type="ARBA" id="ARBA00022691"/>
    </source>
</evidence>
<dbReference type="PANTHER" id="PTHR45814">
    <property type="entry name" value="HISTONE-LYSINE N-METHYLTRANSFERASE SETD1"/>
    <property type="match status" value="1"/>
</dbReference>
<evidence type="ECO:0000313" key="14">
    <source>
        <dbReference type="Proteomes" id="UP000028821"/>
    </source>
</evidence>
<dbReference type="InterPro" id="IPR044570">
    <property type="entry name" value="Set1-like"/>
</dbReference>
<evidence type="ECO:0000256" key="3">
    <source>
        <dbReference type="ARBA" id="ARBA00022603"/>
    </source>
</evidence>
<dbReference type="Pfam" id="PF00856">
    <property type="entry name" value="SET"/>
    <property type="match status" value="1"/>
</dbReference>
<evidence type="ECO:0000256" key="9">
    <source>
        <dbReference type="ARBA" id="ARBA00047583"/>
    </source>
</evidence>
<evidence type="ECO:0000256" key="10">
    <source>
        <dbReference type="ARBA" id="ARBA00049129"/>
    </source>
</evidence>
<comment type="subcellular location">
    <subcellularLocation>
        <location evidence="1">Nucleus</location>
    </subcellularLocation>
</comment>
<proteinExistence type="predicted"/>
<dbReference type="GO" id="GO:0032259">
    <property type="term" value="P:methylation"/>
    <property type="evidence" value="ECO:0007669"/>
    <property type="project" value="UniProtKB-KW"/>
</dbReference>
<dbReference type="InterPro" id="IPR003616">
    <property type="entry name" value="Post-SET_dom"/>
</dbReference>
<dbReference type="GO" id="GO:0140999">
    <property type="term" value="F:histone H3K4 trimethyltransferase activity"/>
    <property type="evidence" value="ECO:0007669"/>
    <property type="project" value="UniProtKB-EC"/>
</dbReference>
<feature type="domain" description="Post-SET" evidence="12">
    <location>
        <begin position="248"/>
        <end position="264"/>
    </location>
</feature>
<keyword evidence="6" id="KW-0156">Chromatin regulator</keyword>
<dbReference type="InterPro" id="IPR046341">
    <property type="entry name" value="SET_dom_sf"/>
</dbReference>
<dbReference type="PROSITE" id="PS50868">
    <property type="entry name" value="POST_SET"/>
    <property type="match status" value="1"/>
</dbReference>
<dbReference type="GO" id="GO:0048188">
    <property type="term" value="C:Set1C/COMPASS complex"/>
    <property type="evidence" value="ECO:0007669"/>
    <property type="project" value="TreeGrafter"/>
</dbReference>
<evidence type="ECO:0000256" key="8">
    <source>
        <dbReference type="ARBA" id="ARBA00047571"/>
    </source>
</evidence>
<accession>A0A086QB05</accession>
<evidence type="ECO:0000256" key="2">
    <source>
        <dbReference type="ARBA" id="ARBA00012182"/>
    </source>
</evidence>
<evidence type="ECO:0000313" key="13">
    <source>
        <dbReference type="EMBL" id="KFH09787.1"/>
    </source>
</evidence>
<evidence type="ECO:0000256" key="6">
    <source>
        <dbReference type="ARBA" id="ARBA00022853"/>
    </source>
</evidence>